<organism evidence="3 4">
    <name type="scientific">Pendulispora albinea</name>
    <dbReference type="NCBI Taxonomy" id="2741071"/>
    <lineage>
        <taxon>Bacteria</taxon>
        <taxon>Pseudomonadati</taxon>
        <taxon>Myxococcota</taxon>
        <taxon>Myxococcia</taxon>
        <taxon>Myxococcales</taxon>
        <taxon>Sorangiineae</taxon>
        <taxon>Pendulisporaceae</taxon>
        <taxon>Pendulispora</taxon>
    </lineage>
</organism>
<name>A0ABZ2LRM4_9BACT</name>
<proteinExistence type="predicted"/>
<dbReference type="Proteomes" id="UP001370348">
    <property type="component" value="Chromosome"/>
</dbReference>
<reference evidence="3 4" key="1">
    <citation type="submission" date="2021-12" db="EMBL/GenBank/DDBJ databases">
        <title>Discovery of the Pendulisporaceae a myxobacterial family with distinct sporulation behavior and unique specialized metabolism.</title>
        <authorList>
            <person name="Garcia R."/>
            <person name="Popoff A."/>
            <person name="Bader C.D."/>
            <person name="Loehr J."/>
            <person name="Walesch S."/>
            <person name="Walt C."/>
            <person name="Boldt J."/>
            <person name="Bunk B."/>
            <person name="Haeckl F.J.F.P.J."/>
            <person name="Gunesch A.P."/>
            <person name="Birkelbach J."/>
            <person name="Nuebel U."/>
            <person name="Pietschmann T."/>
            <person name="Bach T."/>
            <person name="Mueller R."/>
        </authorList>
    </citation>
    <scope>NUCLEOTIDE SEQUENCE [LARGE SCALE GENOMIC DNA]</scope>
    <source>
        <strain evidence="3 4">MSr11954</strain>
    </source>
</reference>
<gene>
    <name evidence="3" type="ORF">LZC94_37730</name>
</gene>
<feature type="chain" id="PRO_5045663815" description="Lipoprotein" evidence="2">
    <location>
        <begin position="26"/>
        <end position="211"/>
    </location>
</feature>
<feature type="region of interest" description="Disordered" evidence="1">
    <location>
        <begin position="21"/>
        <end position="55"/>
    </location>
</feature>
<evidence type="ECO:0000256" key="2">
    <source>
        <dbReference type="SAM" id="SignalP"/>
    </source>
</evidence>
<sequence>MMLRTPALLILAASACTPSAPPSSAAAEKGAPPAGATETRAGGAGETNAPPTSVDVGCQNNKPYAPPVGVETVPVTLRVQIRLPSFRTTLGCVLLDGARLFTANVTTRLVNGESLIEQTVQIPRAAEHKVEFFVRAIPIRFPTYQCDIRSEHVFRVTGTNGGGGSIDALSYENEKEQHIERRPAIVWSDSSTIESIPAPNPVRSPAAPGTP</sequence>
<feature type="compositionally biased region" description="Pro residues" evidence="1">
    <location>
        <begin position="198"/>
        <end position="211"/>
    </location>
</feature>
<keyword evidence="2" id="KW-0732">Signal</keyword>
<dbReference type="PROSITE" id="PS51257">
    <property type="entry name" value="PROKAR_LIPOPROTEIN"/>
    <property type="match status" value="1"/>
</dbReference>
<evidence type="ECO:0000313" key="4">
    <source>
        <dbReference type="Proteomes" id="UP001370348"/>
    </source>
</evidence>
<feature type="region of interest" description="Disordered" evidence="1">
    <location>
        <begin position="190"/>
        <end position="211"/>
    </location>
</feature>
<evidence type="ECO:0000313" key="3">
    <source>
        <dbReference type="EMBL" id="WXB13567.1"/>
    </source>
</evidence>
<accession>A0ABZ2LRM4</accession>
<dbReference type="EMBL" id="CP089984">
    <property type="protein sequence ID" value="WXB13567.1"/>
    <property type="molecule type" value="Genomic_DNA"/>
</dbReference>
<keyword evidence="4" id="KW-1185">Reference proteome</keyword>
<feature type="signal peptide" evidence="2">
    <location>
        <begin position="1"/>
        <end position="25"/>
    </location>
</feature>
<protein>
    <recommendedName>
        <fullName evidence="5">Lipoprotein</fullName>
    </recommendedName>
</protein>
<dbReference type="RefSeq" id="WP_394823182.1">
    <property type="nucleotide sequence ID" value="NZ_CP089984.1"/>
</dbReference>
<evidence type="ECO:0000256" key="1">
    <source>
        <dbReference type="SAM" id="MobiDB-lite"/>
    </source>
</evidence>
<evidence type="ECO:0008006" key="5">
    <source>
        <dbReference type="Google" id="ProtNLM"/>
    </source>
</evidence>
<feature type="compositionally biased region" description="Low complexity" evidence="1">
    <location>
        <begin position="21"/>
        <end position="41"/>
    </location>
</feature>